<name>A0AA38LQX9_TAXCH</name>
<dbReference type="OMA" id="KMSVRIS"/>
<feature type="domain" description="EF-hand" evidence="4">
    <location>
        <begin position="103"/>
        <end position="138"/>
    </location>
</feature>
<keyword evidence="3" id="KW-0106">Calcium</keyword>
<keyword evidence="1" id="KW-0479">Metal-binding</keyword>
<dbReference type="FunFam" id="1.10.238.10:FF:000178">
    <property type="entry name" value="Calmodulin-2 A"/>
    <property type="match status" value="1"/>
</dbReference>
<reference evidence="5 6" key="1">
    <citation type="journal article" date="2021" name="Nat. Plants">
        <title>The Taxus genome provides insights into paclitaxel biosynthesis.</title>
        <authorList>
            <person name="Xiong X."/>
            <person name="Gou J."/>
            <person name="Liao Q."/>
            <person name="Li Y."/>
            <person name="Zhou Q."/>
            <person name="Bi G."/>
            <person name="Li C."/>
            <person name="Du R."/>
            <person name="Wang X."/>
            <person name="Sun T."/>
            <person name="Guo L."/>
            <person name="Liang H."/>
            <person name="Lu P."/>
            <person name="Wu Y."/>
            <person name="Zhang Z."/>
            <person name="Ro D.K."/>
            <person name="Shang Y."/>
            <person name="Huang S."/>
            <person name="Yan J."/>
        </authorList>
    </citation>
    <scope>NUCLEOTIDE SEQUENCE [LARGE SCALE GENOMIC DNA]</scope>
    <source>
        <strain evidence="5">Ta-2019</strain>
    </source>
</reference>
<dbReference type="InterPro" id="IPR018247">
    <property type="entry name" value="EF_Hand_1_Ca_BS"/>
</dbReference>
<evidence type="ECO:0000313" key="5">
    <source>
        <dbReference type="EMBL" id="KAH9330127.1"/>
    </source>
</evidence>
<dbReference type="PROSITE" id="PS50222">
    <property type="entry name" value="EF_HAND_2"/>
    <property type="match status" value="3"/>
</dbReference>
<evidence type="ECO:0000256" key="1">
    <source>
        <dbReference type="ARBA" id="ARBA00022723"/>
    </source>
</evidence>
<keyword evidence="6" id="KW-1185">Reference proteome</keyword>
<sequence length="158" mass="17045">MSVCERRANSSRNNISGGANGVLRIDCPLPSTAELENVFKTFDVNGDGKISPSELGHVMRSLGHDATEDELRLMMAEADSDGDGYVDLSEFVALNTRGVDPAASLRDVKQAFEMYDVDGNGFISVEELDKVLRRLGESCSLDECRRIIGGVDADGDGQ</sequence>
<dbReference type="CDD" id="cd00051">
    <property type="entry name" value="EFh"/>
    <property type="match status" value="2"/>
</dbReference>
<gene>
    <name evidence="5" type="ORF">KI387_002235</name>
</gene>
<dbReference type="SMART" id="SM00054">
    <property type="entry name" value="EFh"/>
    <property type="match status" value="3"/>
</dbReference>
<feature type="domain" description="EF-hand" evidence="4">
    <location>
        <begin position="66"/>
        <end position="101"/>
    </location>
</feature>
<evidence type="ECO:0000256" key="2">
    <source>
        <dbReference type="ARBA" id="ARBA00022737"/>
    </source>
</evidence>
<dbReference type="InterPro" id="IPR011992">
    <property type="entry name" value="EF-hand-dom_pair"/>
</dbReference>
<dbReference type="Pfam" id="PF13499">
    <property type="entry name" value="EF-hand_7"/>
    <property type="match status" value="2"/>
</dbReference>
<accession>A0AA38LQX9</accession>
<feature type="domain" description="EF-hand" evidence="4">
    <location>
        <begin position="30"/>
        <end position="65"/>
    </location>
</feature>
<dbReference type="EMBL" id="JAHRHJ020000001">
    <property type="protein sequence ID" value="KAH9330127.1"/>
    <property type="molecule type" value="Genomic_DNA"/>
</dbReference>
<dbReference type="AlphaFoldDB" id="A0AA38LQX9"/>
<organism evidence="5 6">
    <name type="scientific">Taxus chinensis</name>
    <name type="common">Chinese yew</name>
    <name type="synonym">Taxus wallichiana var. chinensis</name>
    <dbReference type="NCBI Taxonomy" id="29808"/>
    <lineage>
        <taxon>Eukaryota</taxon>
        <taxon>Viridiplantae</taxon>
        <taxon>Streptophyta</taxon>
        <taxon>Embryophyta</taxon>
        <taxon>Tracheophyta</taxon>
        <taxon>Spermatophyta</taxon>
        <taxon>Pinopsida</taxon>
        <taxon>Pinidae</taxon>
        <taxon>Conifers II</taxon>
        <taxon>Cupressales</taxon>
        <taxon>Taxaceae</taxon>
        <taxon>Taxus</taxon>
    </lineage>
</organism>
<proteinExistence type="predicted"/>
<evidence type="ECO:0000313" key="6">
    <source>
        <dbReference type="Proteomes" id="UP000824469"/>
    </source>
</evidence>
<dbReference type="SUPFAM" id="SSF47473">
    <property type="entry name" value="EF-hand"/>
    <property type="match status" value="1"/>
</dbReference>
<dbReference type="GO" id="GO:0005509">
    <property type="term" value="F:calcium ion binding"/>
    <property type="evidence" value="ECO:0007669"/>
    <property type="project" value="InterPro"/>
</dbReference>
<dbReference type="PANTHER" id="PTHR10891">
    <property type="entry name" value="EF-HAND CALCIUM-BINDING DOMAIN CONTAINING PROTEIN"/>
    <property type="match status" value="1"/>
</dbReference>
<dbReference type="PROSITE" id="PS00018">
    <property type="entry name" value="EF_HAND_1"/>
    <property type="match status" value="3"/>
</dbReference>
<evidence type="ECO:0000259" key="4">
    <source>
        <dbReference type="PROSITE" id="PS50222"/>
    </source>
</evidence>
<protein>
    <recommendedName>
        <fullName evidence="4">EF-hand domain-containing protein</fullName>
    </recommendedName>
</protein>
<comment type="caution">
    <text evidence="5">The sequence shown here is derived from an EMBL/GenBank/DDBJ whole genome shotgun (WGS) entry which is preliminary data.</text>
</comment>
<dbReference type="Gene3D" id="1.10.238.10">
    <property type="entry name" value="EF-hand"/>
    <property type="match status" value="2"/>
</dbReference>
<feature type="non-terminal residue" evidence="5">
    <location>
        <position position="158"/>
    </location>
</feature>
<keyword evidence="2" id="KW-0677">Repeat</keyword>
<dbReference type="InterPro" id="IPR039647">
    <property type="entry name" value="EF_hand_pair_protein_CML-like"/>
</dbReference>
<evidence type="ECO:0000256" key="3">
    <source>
        <dbReference type="ARBA" id="ARBA00022837"/>
    </source>
</evidence>
<dbReference type="Proteomes" id="UP000824469">
    <property type="component" value="Unassembled WGS sequence"/>
</dbReference>
<dbReference type="GO" id="GO:0043226">
    <property type="term" value="C:organelle"/>
    <property type="evidence" value="ECO:0007669"/>
    <property type="project" value="UniProtKB-ARBA"/>
</dbReference>
<dbReference type="InterPro" id="IPR002048">
    <property type="entry name" value="EF_hand_dom"/>
</dbReference>